<sequence length="39" mass="4405">MEGDDIYLQLNLNNYNVPIDKIVLKGSVTFDASKPRGHE</sequence>
<dbReference type="AlphaFoldDB" id="A0A5J4QT01"/>
<proteinExistence type="predicted"/>
<keyword evidence="1" id="KW-0326">Glycosidase</keyword>
<gene>
    <name evidence="1" type="ORF">EZS27_026603</name>
</gene>
<reference evidence="1" key="1">
    <citation type="submission" date="2019-03" db="EMBL/GenBank/DDBJ databases">
        <title>Single cell metagenomics reveals metabolic interactions within the superorganism composed of flagellate Streblomastix strix and complex community of Bacteroidetes bacteria on its surface.</title>
        <authorList>
            <person name="Treitli S.C."/>
            <person name="Kolisko M."/>
            <person name="Husnik F."/>
            <person name="Keeling P."/>
            <person name="Hampl V."/>
        </authorList>
    </citation>
    <scope>NUCLEOTIDE SEQUENCE</scope>
    <source>
        <strain evidence="1">STM</strain>
    </source>
</reference>
<dbReference type="EC" id="3.2.1.165" evidence="1"/>
<feature type="non-terminal residue" evidence="1">
    <location>
        <position position="39"/>
    </location>
</feature>
<keyword evidence="1" id="KW-0378">Hydrolase</keyword>
<dbReference type="GO" id="GO:0052761">
    <property type="term" value="F:exo-1,4-beta-D-glucosaminidase activity"/>
    <property type="evidence" value="ECO:0007669"/>
    <property type="project" value="UniProtKB-EC"/>
</dbReference>
<dbReference type="EMBL" id="SNRY01002668">
    <property type="protein sequence ID" value="KAA6324021.1"/>
    <property type="molecule type" value="Genomic_DNA"/>
</dbReference>
<comment type="caution">
    <text evidence="1">The sequence shown here is derived from an EMBL/GenBank/DDBJ whole genome shotgun (WGS) entry which is preliminary data.</text>
</comment>
<protein>
    <submittedName>
        <fullName evidence="1">Exo-beta-D-glucosaminidase</fullName>
        <ecNumber evidence="1">3.2.1.165</ecNumber>
    </submittedName>
</protein>
<name>A0A5J4QT01_9ZZZZ</name>
<accession>A0A5J4QT01</accession>
<evidence type="ECO:0000313" key="1">
    <source>
        <dbReference type="EMBL" id="KAA6324021.1"/>
    </source>
</evidence>
<organism evidence="1">
    <name type="scientific">termite gut metagenome</name>
    <dbReference type="NCBI Taxonomy" id="433724"/>
    <lineage>
        <taxon>unclassified sequences</taxon>
        <taxon>metagenomes</taxon>
        <taxon>organismal metagenomes</taxon>
    </lineage>
</organism>